<evidence type="ECO:0000313" key="2">
    <source>
        <dbReference type="Proteomes" id="UP001500394"/>
    </source>
</evidence>
<protein>
    <recommendedName>
        <fullName evidence="3">Lipoprotein</fullName>
    </recommendedName>
</protein>
<evidence type="ECO:0008006" key="3">
    <source>
        <dbReference type="Google" id="ProtNLM"/>
    </source>
</evidence>
<name>A0ABP8R528_9SPHI</name>
<proteinExistence type="predicted"/>
<organism evidence="1 2">
    <name type="scientific">Sphingobacterium thermophilum</name>
    <dbReference type="NCBI Taxonomy" id="768534"/>
    <lineage>
        <taxon>Bacteria</taxon>
        <taxon>Pseudomonadati</taxon>
        <taxon>Bacteroidota</taxon>
        <taxon>Sphingobacteriia</taxon>
        <taxon>Sphingobacteriales</taxon>
        <taxon>Sphingobacteriaceae</taxon>
        <taxon>Sphingobacterium</taxon>
    </lineage>
</organism>
<dbReference type="Proteomes" id="UP001500394">
    <property type="component" value="Unassembled WGS sequence"/>
</dbReference>
<comment type="caution">
    <text evidence="1">The sequence shown here is derived from an EMBL/GenBank/DDBJ whole genome shotgun (WGS) entry which is preliminary data.</text>
</comment>
<gene>
    <name evidence="1" type="ORF">GCM10023173_19360</name>
</gene>
<keyword evidence="2" id="KW-1185">Reference proteome</keyword>
<sequence>MVGCHPPNNPPHTDNEKEGVLSIEKFLSNIPISDVDLNDFPYLKVPKGAKSTNENICENCTFIFYLDSLNKIPVKGRVFSAMLEQDPANNFEITTYYVIKNITDQVSTLGGIKVFEGDVLPPMDESVKDNTTWRLNLKDNSHVSSYLIRRGESNIHISVATNHIPKLQLIVVESKESVH</sequence>
<dbReference type="EMBL" id="BAABGR010000029">
    <property type="protein sequence ID" value="GAA4518065.1"/>
    <property type="molecule type" value="Genomic_DNA"/>
</dbReference>
<reference evidence="2" key="1">
    <citation type="journal article" date="2019" name="Int. J. Syst. Evol. Microbiol.">
        <title>The Global Catalogue of Microorganisms (GCM) 10K type strain sequencing project: providing services to taxonomists for standard genome sequencing and annotation.</title>
        <authorList>
            <consortium name="The Broad Institute Genomics Platform"/>
            <consortium name="The Broad Institute Genome Sequencing Center for Infectious Disease"/>
            <person name="Wu L."/>
            <person name="Ma J."/>
        </authorList>
    </citation>
    <scope>NUCLEOTIDE SEQUENCE [LARGE SCALE GENOMIC DNA]</scope>
    <source>
        <strain evidence="2">JCM 17858</strain>
    </source>
</reference>
<evidence type="ECO:0000313" key="1">
    <source>
        <dbReference type="EMBL" id="GAA4518065.1"/>
    </source>
</evidence>
<accession>A0ABP8R528</accession>